<dbReference type="PANTHER" id="PTHR43179">
    <property type="entry name" value="RHAMNOSYLTRANSFERASE WBBL"/>
    <property type="match status" value="1"/>
</dbReference>
<dbReference type="PANTHER" id="PTHR43179:SF12">
    <property type="entry name" value="GALACTOFURANOSYLTRANSFERASE GLFT2"/>
    <property type="match status" value="1"/>
</dbReference>
<comment type="similarity">
    <text evidence="2">Belongs to the glycosyltransferase 2 family.</text>
</comment>
<evidence type="ECO:0000256" key="2">
    <source>
        <dbReference type="ARBA" id="ARBA00006739"/>
    </source>
</evidence>
<protein>
    <recommendedName>
        <fullName evidence="5">Glycosyltransferase 2-like domain-containing protein</fullName>
    </recommendedName>
</protein>
<name>A0ABM6KNX7_9BACI</name>
<keyword evidence="3" id="KW-0328">Glycosyltransferase</keyword>
<dbReference type="Pfam" id="PF00535">
    <property type="entry name" value="Glycos_transf_2"/>
    <property type="match status" value="1"/>
</dbReference>
<proteinExistence type="inferred from homology"/>
<comment type="pathway">
    <text evidence="1">Cell wall biogenesis; cell wall polysaccharide biosynthesis.</text>
</comment>
<keyword evidence="4" id="KW-0808">Transferase</keyword>
<reference evidence="6 7" key="1">
    <citation type="submission" date="2017-04" db="EMBL/GenBank/DDBJ databases">
        <title>Complete Genome Sequence of the Bacillus horikoshii 20a strain from Cuatro Cienegas, Coahuila, Mexico.</title>
        <authorList>
            <person name="Zarza E."/>
            <person name="Alcaraz L.D."/>
            <person name="Aguilar-Salinas B."/>
            <person name="Islas A."/>
            <person name="Olmedo-Alvarez G."/>
        </authorList>
    </citation>
    <scope>NUCLEOTIDE SEQUENCE [LARGE SCALE GENOMIC DNA]</scope>
    <source>
        <strain evidence="6 7">20a</strain>
    </source>
</reference>
<evidence type="ECO:0000256" key="4">
    <source>
        <dbReference type="ARBA" id="ARBA00022679"/>
    </source>
</evidence>
<organism evidence="6 7">
    <name type="scientific">Sutcliffiella horikoshii</name>
    <dbReference type="NCBI Taxonomy" id="79883"/>
    <lineage>
        <taxon>Bacteria</taxon>
        <taxon>Bacillati</taxon>
        <taxon>Bacillota</taxon>
        <taxon>Bacilli</taxon>
        <taxon>Bacillales</taxon>
        <taxon>Bacillaceae</taxon>
        <taxon>Sutcliffiella</taxon>
    </lineage>
</organism>
<evidence type="ECO:0000313" key="7">
    <source>
        <dbReference type="Proteomes" id="UP000195573"/>
    </source>
</evidence>
<dbReference type="InterPro" id="IPR029044">
    <property type="entry name" value="Nucleotide-diphossugar_trans"/>
</dbReference>
<evidence type="ECO:0000256" key="3">
    <source>
        <dbReference type="ARBA" id="ARBA00022676"/>
    </source>
</evidence>
<dbReference type="Gene3D" id="3.90.550.10">
    <property type="entry name" value="Spore Coat Polysaccharide Biosynthesis Protein SpsA, Chain A"/>
    <property type="match status" value="1"/>
</dbReference>
<accession>A0ABM6KNX7</accession>
<feature type="domain" description="Glycosyltransferase 2-like" evidence="5">
    <location>
        <begin position="7"/>
        <end position="155"/>
    </location>
</feature>
<dbReference type="Proteomes" id="UP000195573">
    <property type="component" value="Chromosome"/>
</dbReference>
<evidence type="ECO:0000259" key="5">
    <source>
        <dbReference type="Pfam" id="PF00535"/>
    </source>
</evidence>
<dbReference type="SUPFAM" id="SSF53448">
    <property type="entry name" value="Nucleotide-diphospho-sugar transferases"/>
    <property type="match status" value="1"/>
</dbReference>
<evidence type="ECO:0000313" key="6">
    <source>
        <dbReference type="EMBL" id="ART78198.1"/>
    </source>
</evidence>
<keyword evidence="7" id="KW-1185">Reference proteome</keyword>
<dbReference type="GeneID" id="96740699"/>
<dbReference type="InterPro" id="IPR001173">
    <property type="entry name" value="Glyco_trans_2-like"/>
</dbReference>
<gene>
    <name evidence="6" type="ORF">B4U37_20070</name>
</gene>
<evidence type="ECO:0000256" key="1">
    <source>
        <dbReference type="ARBA" id="ARBA00004776"/>
    </source>
</evidence>
<dbReference type="EMBL" id="CP020880">
    <property type="protein sequence ID" value="ART78198.1"/>
    <property type="molecule type" value="Genomic_DNA"/>
</dbReference>
<sequence length="292" mass="34191">MYHFTFVILHYLVKEDTIECIESILSNIDYLNYNIIVVDNCSPNGSGIELKEKYSMNAKVKIILNGENEGFARGNNIGYKLGKYEYNSDFIMVVNNDTVIKQRAFINKVINEYETFGFDILGPDIISLKDNNHQNPVGNSVITKEQLYKIINVYKRLLILNYIGVEGPLRKIMQKKIKKRQLDLIGNNDHENIQYNVQLHGSCLIFSKGYIERFEGFFDKTFMYMEEDILYYLANRDGLKTMYSPNVVIYHKEDSSTDATYSKNKKKRRFKYKNVIQSAEQFLKLMNGEIRY</sequence>
<dbReference type="RefSeq" id="WP_088019681.1">
    <property type="nucleotide sequence ID" value="NZ_CP020880.1"/>
</dbReference>